<feature type="coiled-coil region" evidence="1">
    <location>
        <begin position="257"/>
        <end position="295"/>
    </location>
</feature>
<proteinExistence type="predicted"/>
<accession>A0AAV2FDI7</accession>
<dbReference type="AlphaFoldDB" id="A0AAV2FDI7"/>
<keyword evidence="3" id="KW-1185">Reference proteome</keyword>
<reference evidence="2 3" key="1">
    <citation type="submission" date="2024-04" db="EMBL/GenBank/DDBJ databases">
        <authorList>
            <person name="Fracassetti M."/>
        </authorList>
    </citation>
    <scope>NUCLEOTIDE SEQUENCE [LARGE SCALE GENOMIC DNA]</scope>
</reference>
<sequence>MDVANMREGLSFVPSSEIDSEPPKVKNKRGVTTCNKVVLATKDGDKLEVYFPKTGTEAVGKNARQLVNFCGVVVRKHVKLSSKSWDDVEEAIRNKLCSLVEDKFKSNCSEKLRYFISKKFKKAYSTMRYNMHKKIQGIDESQRESNVPEGVDSADWKDVVAEWKSEPFKIDPETGIEKSADEVWRAQHMKKNDEGEMVWCDETSKAIYEKIKEIINFGTLLSNKEIILQAKGKPSSRRAKRPKTILVGEEVRAGIVKEIYQELKQQFDAQLEEANKKWQQKFADLQAQHEEDMRQLLRPK</sequence>
<name>A0AAV2FDI7_9ROSI</name>
<organism evidence="2 3">
    <name type="scientific">Linum trigynum</name>
    <dbReference type="NCBI Taxonomy" id="586398"/>
    <lineage>
        <taxon>Eukaryota</taxon>
        <taxon>Viridiplantae</taxon>
        <taxon>Streptophyta</taxon>
        <taxon>Embryophyta</taxon>
        <taxon>Tracheophyta</taxon>
        <taxon>Spermatophyta</taxon>
        <taxon>Magnoliopsida</taxon>
        <taxon>eudicotyledons</taxon>
        <taxon>Gunneridae</taxon>
        <taxon>Pentapetalae</taxon>
        <taxon>rosids</taxon>
        <taxon>fabids</taxon>
        <taxon>Malpighiales</taxon>
        <taxon>Linaceae</taxon>
        <taxon>Linum</taxon>
    </lineage>
</organism>
<evidence type="ECO:0000313" key="3">
    <source>
        <dbReference type="Proteomes" id="UP001497516"/>
    </source>
</evidence>
<gene>
    <name evidence="2" type="ORF">LTRI10_LOCUS35924</name>
</gene>
<evidence type="ECO:0000313" key="2">
    <source>
        <dbReference type="EMBL" id="CAL1395495.1"/>
    </source>
</evidence>
<dbReference type="Proteomes" id="UP001497516">
    <property type="component" value="Chromosome 6"/>
</dbReference>
<dbReference type="EMBL" id="OZ034819">
    <property type="protein sequence ID" value="CAL1395495.1"/>
    <property type="molecule type" value="Genomic_DNA"/>
</dbReference>
<evidence type="ECO:0000256" key="1">
    <source>
        <dbReference type="SAM" id="Coils"/>
    </source>
</evidence>
<keyword evidence="1" id="KW-0175">Coiled coil</keyword>
<protein>
    <recommendedName>
        <fullName evidence="4">Transposase</fullName>
    </recommendedName>
</protein>
<evidence type="ECO:0008006" key="4">
    <source>
        <dbReference type="Google" id="ProtNLM"/>
    </source>
</evidence>
<dbReference type="PANTHER" id="PTHR33499:SF11">
    <property type="entry name" value="NO APICAL MERISTEM-ASSOCIATED C-TERMINAL DOMAIN-CONTAINING PROTEIN"/>
    <property type="match status" value="1"/>
</dbReference>
<dbReference type="PANTHER" id="PTHR33499">
    <property type="entry name" value="OS12G0282400 PROTEIN-RELATED"/>
    <property type="match status" value="1"/>
</dbReference>